<evidence type="ECO:0000313" key="2">
    <source>
        <dbReference type="Proteomes" id="UP000441717"/>
    </source>
</evidence>
<comment type="caution">
    <text evidence="1">The sequence shown here is derived from an EMBL/GenBank/DDBJ whole genome shotgun (WGS) entry which is preliminary data.</text>
</comment>
<dbReference type="OrthoDB" id="5514624at2"/>
<dbReference type="InterPro" id="IPR045706">
    <property type="entry name" value="DUF6062"/>
</dbReference>
<keyword evidence="2" id="KW-1185">Reference proteome</keyword>
<dbReference type="EMBL" id="WHYR01000009">
    <property type="protein sequence ID" value="MQL51613.1"/>
    <property type="molecule type" value="Genomic_DNA"/>
</dbReference>
<sequence length="228" mass="27230">MSVAEIERALREQKCPVCLEINNRVELFFRWFDIEYCHEFTMMELLARGGFCPRHGNRIAEIGSKLARTYEYITKERRERMEEVSKLVLAFRENRWRKTFNLLRKSYQKKLKRLLSFETLCPACTTEHEARQFGVMKMADFLKAEANRDQYSNLPALCWTHMSDVLVVSEPEVALFLADCHRKQLARWEKDFAEYFRKMDYRYAHEPKGGEQHAWLKALKFFTGCTDK</sequence>
<dbReference type="Proteomes" id="UP000441717">
    <property type="component" value="Unassembled WGS sequence"/>
</dbReference>
<gene>
    <name evidence="1" type="ORF">GFC01_04925</name>
</gene>
<dbReference type="RefSeq" id="WP_152945541.1">
    <property type="nucleotide sequence ID" value="NZ_WHYR01000009.1"/>
</dbReference>
<organism evidence="1 2">
    <name type="scientific">Desulfofundulus thermobenzoicus</name>
    <dbReference type="NCBI Taxonomy" id="29376"/>
    <lineage>
        <taxon>Bacteria</taxon>
        <taxon>Bacillati</taxon>
        <taxon>Bacillota</taxon>
        <taxon>Clostridia</taxon>
        <taxon>Eubacteriales</taxon>
        <taxon>Peptococcaceae</taxon>
        <taxon>Desulfofundulus</taxon>
    </lineage>
</organism>
<name>A0A6N7IPT8_9FIRM</name>
<accession>A0A6N7IPT8</accession>
<dbReference type="AlphaFoldDB" id="A0A6N7IPT8"/>
<evidence type="ECO:0000313" key="1">
    <source>
        <dbReference type="EMBL" id="MQL51613.1"/>
    </source>
</evidence>
<proteinExistence type="predicted"/>
<dbReference type="Pfam" id="PF19538">
    <property type="entry name" value="DUF6062"/>
    <property type="match status" value="1"/>
</dbReference>
<reference evidence="1 2" key="1">
    <citation type="submission" date="2019-10" db="EMBL/GenBank/DDBJ databases">
        <title>Comparative genomics of sulfur disproportionating microorganisms.</title>
        <authorList>
            <person name="Ward L.M."/>
            <person name="Bertran E."/>
            <person name="Johnston D."/>
        </authorList>
    </citation>
    <scope>NUCLEOTIDE SEQUENCE [LARGE SCALE GENOMIC DNA]</scope>
    <source>
        <strain evidence="1 2">DSM 14055</strain>
    </source>
</reference>
<protein>
    <submittedName>
        <fullName evidence="1">Uncharacterized protein</fullName>
    </submittedName>
</protein>